<evidence type="ECO:0000256" key="8">
    <source>
        <dbReference type="ARBA" id="ARBA00022691"/>
    </source>
</evidence>
<dbReference type="InterPro" id="IPR029063">
    <property type="entry name" value="SAM-dependent_MTases_sf"/>
</dbReference>
<dbReference type="STRING" id="6669.E9GN33"/>
<proteinExistence type="inferred from homology"/>
<sequence>MEERVKYWSKRWQAEDAPWHKTEVNEFLKNHFDQVCKIKEGKLRIFVPLCGKTQDLRWLYDLGHEVVGVDGVKKRKEFFKEQGLAYTEGNEGGLPYYVSDDGRLKIYYCDLFALNPEICGKFDGIWDRGSLDALLAEDRDKYAKLLKSVINENFGYLIHTIQYEQSQYPGPPLSVPVEEMKRLCGDISEVETLLNVSTKDDPTSLIPIKFPGNIDQCYENIFLLKPKAE</sequence>
<gene>
    <name evidence="9" type="ORF">DAPPUDRAFT_225254</name>
</gene>
<evidence type="ECO:0000256" key="1">
    <source>
        <dbReference type="ARBA" id="ARBA00000903"/>
    </source>
</evidence>
<dbReference type="PIRSF" id="PIRSF023956">
    <property type="entry name" value="Thiopurine_S-methyltransferase"/>
    <property type="match status" value="1"/>
</dbReference>
<dbReference type="PROSITE" id="PS51585">
    <property type="entry name" value="SAM_MT_TPMT"/>
    <property type="match status" value="1"/>
</dbReference>
<evidence type="ECO:0000256" key="4">
    <source>
        <dbReference type="ARBA" id="ARBA00011905"/>
    </source>
</evidence>
<dbReference type="Pfam" id="PF05724">
    <property type="entry name" value="TPMT"/>
    <property type="match status" value="1"/>
</dbReference>
<dbReference type="OMA" id="LWCGDFF"/>
<dbReference type="PANTHER" id="PTHR10259:SF11">
    <property type="entry name" value="THIOPURINE S-METHYLTRANSFERASE"/>
    <property type="match status" value="1"/>
</dbReference>
<dbReference type="EMBL" id="GL732554">
    <property type="protein sequence ID" value="EFX78965.1"/>
    <property type="molecule type" value="Genomic_DNA"/>
</dbReference>
<name>E9GN33_DAPPU</name>
<dbReference type="Proteomes" id="UP000000305">
    <property type="component" value="Unassembled WGS sequence"/>
</dbReference>
<evidence type="ECO:0000313" key="9">
    <source>
        <dbReference type="EMBL" id="EFX78965.1"/>
    </source>
</evidence>
<keyword evidence="6" id="KW-0489">Methyltransferase</keyword>
<dbReference type="FunFam" id="3.40.50.150:FF:000101">
    <property type="entry name" value="Thiopurine S-methyltransferase"/>
    <property type="match status" value="1"/>
</dbReference>
<protein>
    <recommendedName>
        <fullName evidence="4">thiopurine S-methyltransferase</fullName>
        <ecNumber evidence="4">2.1.1.67</ecNumber>
    </recommendedName>
</protein>
<dbReference type="GO" id="GO:0005737">
    <property type="term" value="C:cytoplasm"/>
    <property type="evidence" value="ECO:0007669"/>
    <property type="project" value="UniProtKB-SubCell"/>
</dbReference>
<organism evidence="9 10">
    <name type="scientific">Daphnia pulex</name>
    <name type="common">Water flea</name>
    <dbReference type="NCBI Taxonomy" id="6669"/>
    <lineage>
        <taxon>Eukaryota</taxon>
        <taxon>Metazoa</taxon>
        <taxon>Ecdysozoa</taxon>
        <taxon>Arthropoda</taxon>
        <taxon>Crustacea</taxon>
        <taxon>Branchiopoda</taxon>
        <taxon>Diplostraca</taxon>
        <taxon>Cladocera</taxon>
        <taxon>Anomopoda</taxon>
        <taxon>Daphniidae</taxon>
        <taxon>Daphnia</taxon>
    </lineage>
</organism>
<evidence type="ECO:0000256" key="3">
    <source>
        <dbReference type="ARBA" id="ARBA00008145"/>
    </source>
</evidence>
<dbReference type="SUPFAM" id="SSF53335">
    <property type="entry name" value="S-adenosyl-L-methionine-dependent methyltransferases"/>
    <property type="match status" value="1"/>
</dbReference>
<dbReference type="OrthoDB" id="276151at2759"/>
<keyword evidence="10" id="KW-1185">Reference proteome</keyword>
<dbReference type="InParanoid" id="E9GN33"/>
<accession>E9GN33</accession>
<evidence type="ECO:0000256" key="5">
    <source>
        <dbReference type="ARBA" id="ARBA00022490"/>
    </source>
</evidence>
<evidence type="ECO:0000256" key="7">
    <source>
        <dbReference type="ARBA" id="ARBA00022679"/>
    </source>
</evidence>
<dbReference type="GO" id="GO:0008119">
    <property type="term" value="F:thiopurine S-methyltransferase activity"/>
    <property type="evidence" value="ECO:0000318"/>
    <property type="project" value="GO_Central"/>
</dbReference>
<keyword evidence="7" id="KW-0808">Transferase</keyword>
<dbReference type="PANTHER" id="PTHR10259">
    <property type="entry name" value="THIOPURINE S-METHYLTRANSFERASE"/>
    <property type="match status" value="1"/>
</dbReference>
<comment type="subcellular location">
    <subcellularLocation>
        <location evidence="2">Cytoplasm</location>
    </subcellularLocation>
</comment>
<evidence type="ECO:0000256" key="2">
    <source>
        <dbReference type="ARBA" id="ARBA00004496"/>
    </source>
</evidence>
<reference evidence="9 10" key="1">
    <citation type="journal article" date="2011" name="Science">
        <title>The ecoresponsive genome of Daphnia pulex.</title>
        <authorList>
            <person name="Colbourne J.K."/>
            <person name="Pfrender M.E."/>
            <person name="Gilbert D."/>
            <person name="Thomas W.K."/>
            <person name="Tucker A."/>
            <person name="Oakley T.H."/>
            <person name="Tokishita S."/>
            <person name="Aerts A."/>
            <person name="Arnold G.J."/>
            <person name="Basu M.K."/>
            <person name="Bauer D.J."/>
            <person name="Caceres C.E."/>
            <person name="Carmel L."/>
            <person name="Casola C."/>
            <person name="Choi J.H."/>
            <person name="Detter J.C."/>
            <person name="Dong Q."/>
            <person name="Dusheyko S."/>
            <person name="Eads B.D."/>
            <person name="Frohlich T."/>
            <person name="Geiler-Samerotte K.A."/>
            <person name="Gerlach D."/>
            <person name="Hatcher P."/>
            <person name="Jogdeo S."/>
            <person name="Krijgsveld J."/>
            <person name="Kriventseva E.V."/>
            <person name="Kultz D."/>
            <person name="Laforsch C."/>
            <person name="Lindquist E."/>
            <person name="Lopez J."/>
            <person name="Manak J.R."/>
            <person name="Muller J."/>
            <person name="Pangilinan J."/>
            <person name="Patwardhan R.P."/>
            <person name="Pitluck S."/>
            <person name="Pritham E.J."/>
            <person name="Rechtsteiner A."/>
            <person name="Rho M."/>
            <person name="Rogozin I.B."/>
            <person name="Sakarya O."/>
            <person name="Salamov A."/>
            <person name="Schaack S."/>
            <person name="Shapiro H."/>
            <person name="Shiga Y."/>
            <person name="Skalitzky C."/>
            <person name="Smith Z."/>
            <person name="Souvorov A."/>
            <person name="Sung W."/>
            <person name="Tang Z."/>
            <person name="Tsuchiya D."/>
            <person name="Tu H."/>
            <person name="Vos H."/>
            <person name="Wang M."/>
            <person name="Wolf Y.I."/>
            <person name="Yamagata H."/>
            <person name="Yamada T."/>
            <person name="Ye Y."/>
            <person name="Shaw J.R."/>
            <person name="Andrews J."/>
            <person name="Crease T.J."/>
            <person name="Tang H."/>
            <person name="Lucas S.M."/>
            <person name="Robertson H.M."/>
            <person name="Bork P."/>
            <person name="Koonin E.V."/>
            <person name="Zdobnov E.M."/>
            <person name="Grigoriev I.V."/>
            <person name="Lynch M."/>
            <person name="Boore J.L."/>
        </authorList>
    </citation>
    <scope>NUCLEOTIDE SEQUENCE [LARGE SCALE GENOMIC DNA]</scope>
</reference>
<dbReference type="InterPro" id="IPR008854">
    <property type="entry name" value="TPMT"/>
</dbReference>
<dbReference type="KEGG" id="dpx:DAPPUDRAFT_225254"/>
<dbReference type="GO" id="GO:0032259">
    <property type="term" value="P:methylation"/>
    <property type="evidence" value="ECO:0007669"/>
    <property type="project" value="UniProtKB-KW"/>
</dbReference>
<evidence type="ECO:0000256" key="6">
    <source>
        <dbReference type="ARBA" id="ARBA00022603"/>
    </source>
</evidence>
<dbReference type="EC" id="2.1.1.67" evidence="4"/>
<dbReference type="Gene3D" id="3.40.50.150">
    <property type="entry name" value="Vaccinia Virus protein VP39"/>
    <property type="match status" value="1"/>
</dbReference>
<dbReference type="eggNOG" id="ENOG502QSF5">
    <property type="taxonomic scope" value="Eukaryota"/>
</dbReference>
<comment type="similarity">
    <text evidence="3">Belongs to the class I-like SAM-binding methyltransferase superfamily. TPMT family.</text>
</comment>
<comment type="catalytic activity">
    <reaction evidence="1">
        <text>S-adenosyl-L-methionine + a thiopurine = S-adenosyl-L-homocysteine + a thiopurine S-methylether.</text>
        <dbReference type="EC" id="2.1.1.67"/>
    </reaction>
</comment>
<dbReference type="PhylomeDB" id="E9GN33"/>
<dbReference type="HOGENOM" id="CLU_085515_2_0_1"/>
<keyword evidence="5" id="KW-0963">Cytoplasm</keyword>
<evidence type="ECO:0000313" key="10">
    <source>
        <dbReference type="Proteomes" id="UP000000305"/>
    </source>
</evidence>
<dbReference type="InterPro" id="IPR025835">
    <property type="entry name" value="Thiopurine_S-MeTrfase"/>
</dbReference>
<dbReference type="AlphaFoldDB" id="E9GN33"/>
<keyword evidence="8" id="KW-0949">S-adenosyl-L-methionine</keyword>